<accession>A0A1Q9EY58</accession>
<keyword evidence="2" id="KW-0472">Membrane</keyword>
<keyword evidence="2" id="KW-0812">Transmembrane</keyword>
<comment type="caution">
    <text evidence="3">The sequence shown here is derived from an EMBL/GenBank/DDBJ whole genome shotgun (WGS) entry which is preliminary data.</text>
</comment>
<dbReference type="OrthoDB" id="10342084at2759"/>
<reference evidence="3 4" key="1">
    <citation type="submission" date="2016-02" db="EMBL/GenBank/DDBJ databases">
        <title>Genome analysis of coral dinoflagellate symbionts highlights evolutionary adaptations to a symbiotic lifestyle.</title>
        <authorList>
            <person name="Aranda M."/>
            <person name="Li Y."/>
            <person name="Liew Y.J."/>
            <person name="Baumgarten S."/>
            <person name="Simakov O."/>
            <person name="Wilson M."/>
            <person name="Piel J."/>
            <person name="Ashoor H."/>
            <person name="Bougouffa S."/>
            <person name="Bajic V.B."/>
            <person name="Ryu T."/>
            <person name="Ravasi T."/>
            <person name="Bayer T."/>
            <person name="Micklem G."/>
            <person name="Kim H."/>
            <person name="Bhak J."/>
            <person name="Lajeunesse T.C."/>
            <person name="Voolstra C.R."/>
        </authorList>
    </citation>
    <scope>NUCLEOTIDE SEQUENCE [LARGE SCALE GENOMIC DNA]</scope>
    <source>
        <strain evidence="3 4">CCMP2467</strain>
    </source>
</reference>
<keyword evidence="2" id="KW-1133">Transmembrane helix</keyword>
<keyword evidence="4" id="KW-1185">Reference proteome</keyword>
<feature type="region of interest" description="Disordered" evidence="1">
    <location>
        <begin position="1"/>
        <end position="45"/>
    </location>
</feature>
<evidence type="ECO:0000313" key="4">
    <source>
        <dbReference type="Proteomes" id="UP000186817"/>
    </source>
</evidence>
<feature type="transmembrane region" description="Helical" evidence="2">
    <location>
        <begin position="59"/>
        <end position="80"/>
    </location>
</feature>
<dbReference type="AlphaFoldDB" id="A0A1Q9EY58"/>
<dbReference type="Proteomes" id="UP000186817">
    <property type="component" value="Unassembled WGS sequence"/>
</dbReference>
<evidence type="ECO:0000256" key="1">
    <source>
        <dbReference type="SAM" id="MobiDB-lite"/>
    </source>
</evidence>
<dbReference type="EMBL" id="LSRX01000045">
    <property type="protein sequence ID" value="OLQ12302.1"/>
    <property type="molecule type" value="Genomic_DNA"/>
</dbReference>
<evidence type="ECO:0000313" key="3">
    <source>
        <dbReference type="EMBL" id="OLQ12302.1"/>
    </source>
</evidence>
<feature type="compositionally biased region" description="Basic and acidic residues" evidence="1">
    <location>
        <begin position="1"/>
        <end position="12"/>
    </location>
</feature>
<proteinExistence type="predicted"/>
<name>A0A1Q9EY58_SYMMI</name>
<gene>
    <name evidence="3" type="ORF">AK812_SmicGene3798</name>
</gene>
<protein>
    <submittedName>
        <fullName evidence="3">Uncharacterized protein</fullName>
    </submittedName>
</protein>
<sequence>MRNLPDLRDPQRKEKKARKAVDAKKMAGHAGARGKQEHMPDFRINPEYQPTKNVIRQRVVATVITVITLLPGWSVEGLWLSG</sequence>
<organism evidence="3 4">
    <name type="scientific">Symbiodinium microadriaticum</name>
    <name type="common">Dinoflagellate</name>
    <name type="synonym">Zooxanthella microadriatica</name>
    <dbReference type="NCBI Taxonomy" id="2951"/>
    <lineage>
        <taxon>Eukaryota</taxon>
        <taxon>Sar</taxon>
        <taxon>Alveolata</taxon>
        <taxon>Dinophyceae</taxon>
        <taxon>Suessiales</taxon>
        <taxon>Symbiodiniaceae</taxon>
        <taxon>Symbiodinium</taxon>
    </lineage>
</organism>
<evidence type="ECO:0000256" key="2">
    <source>
        <dbReference type="SAM" id="Phobius"/>
    </source>
</evidence>